<evidence type="ECO:0000256" key="1">
    <source>
        <dbReference type="ARBA" id="ARBA00004496"/>
    </source>
</evidence>
<gene>
    <name evidence="7" type="ORF">MHI_LOCUS856698</name>
</gene>
<dbReference type="InterPro" id="IPR038319">
    <property type="entry name" value="Serine_rich_sf"/>
</dbReference>
<evidence type="ECO:0008006" key="9">
    <source>
        <dbReference type="Google" id="ProtNLM"/>
    </source>
</evidence>
<comment type="caution">
    <text evidence="7">The sequence shown here is derived from an EMBL/GenBank/DDBJ whole genome shotgun (WGS) entry which is preliminary data.</text>
</comment>
<feature type="compositionally biased region" description="Low complexity" evidence="4">
    <location>
        <begin position="160"/>
        <end position="171"/>
    </location>
</feature>
<feature type="domain" description="Serine rich protein interaction" evidence="5">
    <location>
        <begin position="236"/>
        <end position="302"/>
    </location>
</feature>
<reference evidence="7" key="1">
    <citation type="submission" date="2020-07" db="EMBL/GenBank/DDBJ databases">
        <authorList>
            <person name="Nazaruddin N."/>
        </authorList>
    </citation>
    <scope>NUCLEOTIDE SEQUENCE</scope>
</reference>
<evidence type="ECO:0000256" key="2">
    <source>
        <dbReference type="ARBA" id="ARBA00022490"/>
    </source>
</evidence>
<organism evidence="7 8">
    <name type="scientific">Heterotrigona itama</name>
    <dbReference type="NCBI Taxonomy" id="395501"/>
    <lineage>
        <taxon>Eukaryota</taxon>
        <taxon>Metazoa</taxon>
        <taxon>Ecdysozoa</taxon>
        <taxon>Arthropoda</taxon>
        <taxon>Hexapoda</taxon>
        <taxon>Insecta</taxon>
        <taxon>Pterygota</taxon>
        <taxon>Neoptera</taxon>
        <taxon>Endopterygota</taxon>
        <taxon>Hymenoptera</taxon>
        <taxon>Apocrita</taxon>
        <taxon>Aculeata</taxon>
        <taxon>Apoidea</taxon>
        <taxon>Anthophila</taxon>
        <taxon>Apidae</taxon>
        <taxon>Heterotrigona</taxon>
    </lineage>
</organism>
<proteinExistence type="predicted"/>
<evidence type="ECO:0000313" key="7">
    <source>
        <dbReference type="EMBL" id="CAD1479412.1"/>
    </source>
</evidence>
<dbReference type="OrthoDB" id="5983572at2759"/>
<feature type="domain" description="Serine rich protein interaction" evidence="5">
    <location>
        <begin position="308"/>
        <end position="424"/>
    </location>
</feature>
<protein>
    <recommendedName>
        <fullName evidence="9">Breast cancer anti-estrogen resistance protein 1</fullName>
    </recommendedName>
</protein>
<dbReference type="Pfam" id="PF12026">
    <property type="entry name" value="CAS_C"/>
    <property type="match status" value="1"/>
</dbReference>
<name>A0A6V7HG93_9HYME</name>
<keyword evidence="8" id="KW-1185">Reference proteome</keyword>
<evidence type="ECO:0000259" key="6">
    <source>
        <dbReference type="Pfam" id="PF12026"/>
    </source>
</evidence>
<evidence type="ECO:0000256" key="3">
    <source>
        <dbReference type="ARBA" id="ARBA00022553"/>
    </source>
</evidence>
<dbReference type="Gene3D" id="1.20.120.230">
    <property type="entry name" value="Alpha-catenin/vinculin-like"/>
    <property type="match status" value="1"/>
</dbReference>
<feature type="compositionally biased region" description="Pro residues" evidence="4">
    <location>
        <begin position="211"/>
        <end position="221"/>
    </location>
</feature>
<dbReference type="GO" id="GO:0005886">
    <property type="term" value="C:plasma membrane"/>
    <property type="evidence" value="ECO:0007669"/>
    <property type="project" value="TreeGrafter"/>
</dbReference>
<dbReference type="GO" id="GO:0016477">
    <property type="term" value="P:cell migration"/>
    <property type="evidence" value="ECO:0007669"/>
    <property type="project" value="TreeGrafter"/>
</dbReference>
<dbReference type="Gene3D" id="1.20.120.830">
    <property type="entry name" value="Serine-rich domain"/>
    <property type="match status" value="1"/>
</dbReference>
<evidence type="ECO:0000256" key="4">
    <source>
        <dbReference type="SAM" id="MobiDB-lite"/>
    </source>
</evidence>
<dbReference type="Pfam" id="PF08824">
    <property type="entry name" value="Serine_rich"/>
    <property type="match status" value="2"/>
</dbReference>
<accession>A0A6V7HG93</accession>
<feature type="region of interest" description="Disordered" evidence="4">
    <location>
        <begin position="158"/>
        <end position="223"/>
    </location>
</feature>
<dbReference type="InterPro" id="IPR021901">
    <property type="entry name" value="CAS_C"/>
</dbReference>
<comment type="subcellular location">
    <subcellularLocation>
        <location evidence="1">Cytoplasm</location>
    </subcellularLocation>
</comment>
<feature type="domain" description="CAS family C-terminal" evidence="6">
    <location>
        <begin position="434"/>
        <end position="620"/>
    </location>
</feature>
<evidence type="ECO:0000313" key="8">
    <source>
        <dbReference type="Proteomes" id="UP000752696"/>
    </source>
</evidence>
<feature type="non-terminal residue" evidence="7">
    <location>
        <position position="627"/>
    </location>
</feature>
<dbReference type="InterPro" id="IPR014928">
    <property type="entry name" value="Serine_rich_dom"/>
</dbReference>
<feature type="compositionally biased region" description="Polar residues" evidence="4">
    <location>
        <begin position="172"/>
        <end position="186"/>
    </location>
</feature>
<dbReference type="EMBL" id="CAJDYZ010011404">
    <property type="protein sequence ID" value="CAD1479412.1"/>
    <property type="molecule type" value="Genomic_DNA"/>
</dbReference>
<dbReference type="CDD" id="cd11549">
    <property type="entry name" value="Serine_rich_CAS"/>
    <property type="match status" value="1"/>
</dbReference>
<dbReference type="GO" id="GO:0007169">
    <property type="term" value="P:cell surface receptor protein tyrosine kinase signaling pathway"/>
    <property type="evidence" value="ECO:0007669"/>
    <property type="project" value="TreeGrafter"/>
</dbReference>
<evidence type="ECO:0000259" key="5">
    <source>
        <dbReference type="Pfam" id="PF08824"/>
    </source>
</evidence>
<dbReference type="PANTHER" id="PTHR10654:SF18">
    <property type="entry name" value="IP17195P"/>
    <property type="match status" value="1"/>
</dbReference>
<feature type="region of interest" description="Disordered" evidence="4">
    <location>
        <begin position="61"/>
        <end position="100"/>
    </location>
</feature>
<dbReference type="InterPro" id="IPR037362">
    <property type="entry name" value="CAS_fam"/>
</dbReference>
<sequence>DPKKDNTICTIRYISALNFSSLDFSQNYADDSNEARMLLVVTPQKCGDVYLYDLPASRGSPAPPFRHDSPLNSNNEHLHNSGRYTTSSRSSVDNGGDVSECYDVPPRAVPVIPSPASSPSPAPSCYDIPRPPTSCTPISNCSGGSGVTPLDCYDVPRPLQPLTPSSSASSLTNDGSLSGSNRSSLAAQDYDVPRSRLPASSLPSRHNTPVPKTPTPPPPPQTQQIYDVPVSKELPLELDSALEGLQRLQSEASAAIARLLGFVSPVWRTPQRLDATLMDLRLAALRLRTSLHDLAEFAEEEASRNFSSSMHSMYFRAGTLGNAGKAPDKGLASKLRPLVKALRDSDKLVQEAATELDAMEWDAGKLCRGGGDTPTPTNGPPSSLLPPVQPDPLDQLIACAQALTEDVRQVASFIQGNSTLLFKRSSIISTGSSNNSGAGEDYDYVNLDSREVVAKQREEVRASLPQELRSNYDLLISESDNATIQMPPSTPTPMDPNDKQLLAFYAAQVITHGNHLTHAIDAFMQTVEHNQPPKATHGKFVVLSAHRLVHIGDTVHRNVSRNDVRTRVLQCANALSEALGQTVSKTKQAAQFFPSVSAVQEMVDSVVDVSHLAKDLKVAMIHAAQQP</sequence>
<keyword evidence="3" id="KW-0597">Phosphoprotein</keyword>
<keyword evidence="2" id="KW-0963">Cytoplasm</keyword>
<dbReference type="AlphaFoldDB" id="A0A6V7HG93"/>
<dbReference type="Proteomes" id="UP000752696">
    <property type="component" value="Unassembled WGS sequence"/>
</dbReference>
<feature type="compositionally biased region" description="Pro residues" evidence="4">
    <location>
        <begin position="377"/>
        <end position="388"/>
    </location>
</feature>
<feature type="region of interest" description="Disordered" evidence="4">
    <location>
        <begin position="366"/>
        <end position="388"/>
    </location>
</feature>
<dbReference type="FunFam" id="1.20.120.230:FF:000001">
    <property type="entry name" value="Breast cancer anti-estrogen resistance 1"/>
    <property type="match status" value="1"/>
</dbReference>
<dbReference type="PANTHER" id="PTHR10654">
    <property type="entry name" value="CAS SCAFFOLDING PROTEIN"/>
    <property type="match status" value="1"/>
</dbReference>
<dbReference type="GO" id="GO:0005737">
    <property type="term" value="C:cytoplasm"/>
    <property type="evidence" value="ECO:0007669"/>
    <property type="project" value="UniProtKB-SubCell"/>
</dbReference>
<feature type="compositionally biased region" description="Low complexity" evidence="4">
    <location>
        <begin position="195"/>
        <end position="210"/>
    </location>
</feature>
<feature type="compositionally biased region" description="Polar residues" evidence="4">
    <location>
        <begin position="82"/>
        <end position="93"/>
    </location>
</feature>
<dbReference type="CDD" id="cd11564">
    <property type="entry name" value="FAT-like_CAS_C"/>
    <property type="match status" value="1"/>
</dbReference>